<evidence type="ECO:0000256" key="6">
    <source>
        <dbReference type="PROSITE-ProRule" id="PRU00125"/>
    </source>
</evidence>
<keyword evidence="1 6" id="KW-0479">Metal-binding</keyword>
<evidence type="ECO:0000256" key="2">
    <source>
        <dbReference type="ARBA" id="ARBA00022737"/>
    </source>
</evidence>
<dbReference type="InterPro" id="IPR042997">
    <property type="entry name" value="Fhl1"/>
</dbReference>
<dbReference type="FunFam" id="2.10.110.10:FF:000013">
    <property type="entry name" value="Four and a half LIM domains 1"/>
    <property type="match status" value="1"/>
</dbReference>
<feature type="domain" description="LIM zinc-binding" evidence="7">
    <location>
        <begin position="52"/>
        <end position="111"/>
    </location>
</feature>
<evidence type="ECO:0000256" key="3">
    <source>
        <dbReference type="ARBA" id="ARBA00022771"/>
    </source>
</evidence>
<dbReference type="PANTHER" id="PTHR47029">
    <property type="entry name" value="FOUR AND A HALF LIM DOMAINS PROTEIN 1"/>
    <property type="match status" value="1"/>
</dbReference>
<dbReference type="AlphaFoldDB" id="A0A091DS02"/>
<dbReference type="Proteomes" id="UP000028990">
    <property type="component" value="Unassembled WGS sequence"/>
</dbReference>
<dbReference type="SUPFAM" id="SSF57716">
    <property type="entry name" value="Glucocorticoid receptor-like (DNA-binding domain)"/>
    <property type="match status" value="2"/>
</dbReference>
<keyword evidence="5 6" id="KW-0440">LIM domain</keyword>
<name>A0A091DS02_FUKDA</name>
<keyword evidence="3" id="KW-0863">Zinc-finger</keyword>
<protein>
    <submittedName>
        <fullName evidence="8">Four and a half LIM domains protein 1</fullName>
    </submittedName>
</protein>
<accession>A0A091DS02</accession>
<evidence type="ECO:0000259" key="7">
    <source>
        <dbReference type="PROSITE" id="PS50023"/>
    </source>
</evidence>
<dbReference type="GO" id="GO:0008270">
    <property type="term" value="F:zinc ion binding"/>
    <property type="evidence" value="ECO:0007669"/>
    <property type="project" value="UniProtKB-KW"/>
</dbReference>
<dbReference type="PROSITE" id="PS50023">
    <property type="entry name" value="LIM_DOMAIN_2"/>
    <property type="match status" value="1"/>
</dbReference>
<dbReference type="GO" id="GO:0007517">
    <property type="term" value="P:muscle organ development"/>
    <property type="evidence" value="ECO:0007669"/>
    <property type="project" value="InterPro"/>
</dbReference>
<keyword evidence="9" id="KW-1185">Reference proteome</keyword>
<dbReference type="Gene3D" id="2.10.110.10">
    <property type="entry name" value="Cysteine Rich Protein"/>
    <property type="match status" value="2"/>
</dbReference>
<proteinExistence type="predicted"/>
<evidence type="ECO:0000256" key="5">
    <source>
        <dbReference type="ARBA" id="ARBA00023038"/>
    </source>
</evidence>
<dbReference type="InterPro" id="IPR001781">
    <property type="entry name" value="Znf_LIM"/>
</dbReference>
<dbReference type="EMBL" id="KN122054">
    <property type="protein sequence ID" value="KFO33877.1"/>
    <property type="molecule type" value="Genomic_DNA"/>
</dbReference>
<evidence type="ECO:0000256" key="1">
    <source>
        <dbReference type="ARBA" id="ARBA00022723"/>
    </source>
</evidence>
<evidence type="ECO:0000256" key="4">
    <source>
        <dbReference type="ARBA" id="ARBA00022833"/>
    </source>
</evidence>
<evidence type="ECO:0000313" key="9">
    <source>
        <dbReference type="Proteomes" id="UP000028990"/>
    </source>
</evidence>
<dbReference type="SMART" id="SM00132">
    <property type="entry name" value="LIM"/>
    <property type="match status" value="2"/>
</dbReference>
<gene>
    <name evidence="8" type="ORF">H920_04871</name>
</gene>
<dbReference type="Pfam" id="PF00412">
    <property type="entry name" value="LIM"/>
    <property type="match status" value="2"/>
</dbReference>
<organism evidence="8 9">
    <name type="scientific">Fukomys damarensis</name>
    <name type="common">Damaraland mole rat</name>
    <name type="synonym">Cryptomys damarensis</name>
    <dbReference type="NCBI Taxonomy" id="885580"/>
    <lineage>
        <taxon>Eukaryota</taxon>
        <taxon>Metazoa</taxon>
        <taxon>Chordata</taxon>
        <taxon>Craniata</taxon>
        <taxon>Vertebrata</taxon>
        <taxon>Euteleostomi</taxon>
        <taxon>Mammalia</taxon>
        <taxon>Eutheria</taxon>
        <taxon>Euarchontoglires</taxon>
        <taxon>Glires</taxon>
        <taxon>Rodentia</taxon>
        <taxon>Hystricomorpha</taxon>
        <taxon>Bathyergidae</taxon>
        <taxon>Fukomys</taxon>
    </lineage>
</organism>
<reference evidence="8 9" key="1">
    <citation type="submission" date="2013-11" db="EMBL/GenBank/DDBJ databases">
        <title>The Damaraland mole rat (Fukomys damarensis) genome and evolution of African mole rats.</title>
        <authorList>
            <person name="Gladyshev V.N."/>
            <person name="Fang X."/>
        </authorList>
    </citation>
    <scope>NUCLEOTIDE SEQUENCE [LARGE SCALE GENOMIC DNA]</scope>
    <source>
        <tissue evidence="8">Liver</tissue>
    </source>
</reference>
<dbReference type="PANTHER" id="PTHR47029:SF2">
    <property type="entry name" value="FOUR AND A HALF LIM DOMAINS PROTEIN 1"/>
    <property type="match status" value="1"/>
</dbReference>
<sequence length="171" mass="19445">MVGDQNMEYKGTVWHKDCFTCSNYKQLIGTGSFFPKGEDLPCMTCHETKFGKHCVKCNKATTSGGITYQDQPWHADSFVCITCSKKVAGQCFSTVEEQYWCVDCYKNFVARKCVGCKNAITGFGVPVWWPLMPGQSCHDYCFHFKKMLCESGQQALCHPEQMYYPDCAKKL</sequence>
<dbReference type="GO" id="GO:0044325">
    <property type="term" value="F:transmembrane transporter binding"/>
    <property type="evidence" value="ECO:0007669"/>
    <property type="project" value="TreeGrafter"/>
</dbReference>
<evidence type="ECO:0000313" key="8">
    <source>
        <dbReference type="EMBL" id="KFO33877.1"/>
    </source>
</evidence>
<keyword evidence="2" id="KW-0677">Repeat</keyword>
<keyword evidence="4 6" id="KW-0862">Zinc</keyword>